<dbReference type="RefSeq" id="WP_006521031.1">
    <property type="nucleotide sequence ID" value="NC_021184.1"/>
</dbReference>
<organism evidence="2 3">
    <name type="scientific">Desulfoscipio gibsoniae DSM 7213</name>
    <dbReference type="NCBI Taxonomy" id="767817"/>
    <lineage>
        <taxon>Bacteria</taxon>
        <taxon>Bacillati</taxon>
        <taxon>Bacillota</taxon>
        <taxon>Clostridia</taxon>
        <taxon>Eubacteriales</taxon>
        <taxon>Desulfallaceae</taxon>
        <taxon>Desulfoscipio</taxon>
    </lineage>
</organism>
<dbReference type="Pfam" id="PF13649">
    <property type="entry name" value="Methyltransf_25"/>
    <property type="match status" value="1"/>
</dbReference>
<evidence type="ECO:0000313" key="3">
    <source>
        <dbReference type="Proteomes" id="UP000013520"/>
    </source>
</evidence>
<dbReference type="GO" id="GO:0008168">
    <property type="term" value="F:methyltransferase activity"/>
    <property type="evidence" value="ECO:0007669"/>
    <property type="project" value="UniProtKB-KW"/>
</dbReference>
<sequence length="304" mass="35187">MRKQNQYEKVSGRLLEPVFWEKAWNESRQDSLQARRREKTSSLDYWNRISGQFARRAGQQNTARRVERVLAWLDQHGVLQQGMEVLDIGAGAGVFTIPLARRGAKVTALEPAPAMLAVLQERIKFEGLTNIRFIEREWETIDPVANGISGKFDLVFASLTPGVRDVDTLIKMTDCSRGWCFLCSFAGHRFTPAREELWRLVFGEKMPLPASDIFFPLNYLYTSGYSPSFQVWADEWDEELLIEEAVSGLYDFLRVYTEITPEVESMVRGYVEQRSVNGTFVETTRVRLGMLLWRKFEQWPTYCE</sequence>
<dbReference type="eggNOG" id="COG2265">
    <property type="taxonomic scope" value="Bacteria"/>
</dbReference>
<dbReference type="HOGENOM" id="CLU_060275_2_0_9"/>
<evidence type="ECO:0000259" key="1">
    <source>
        <dbReference type="Pfam" id="PF13649"/>
    </source>
</evidence>
<dbReference type="InterPro" id="IPR029063">
    <property type="entry name" value="SAM-dependent_MTases_sf"/>
</dbReference>
<dbReference type="InterPro" id="IPR041698">
    <property type="entry name" value="Methyltransf_25"/>
</dbReference>
<dbReference type="InterPro" id="IPR050508">
    <property type="entry name" value="Methyltransf_Superfamily"/>
</dbReference>
<name>R4KCS0_9FIRM</name>
<proteinExistence type="predicted"/>
<dbReference type="Proteomes" id="UP000013520">
    <property type="component" value="Chromosome"/>
</dbReference>
<dbReference type="PANTHER" id="PTHR42912:SF93">
    <property type="entry name" value="N6-ADENOSINE-METHYLTRANSFERASE TMT1A"/>
    <property type="match status" value="1"/>
</dbReference>
<dbReference type="STRING" id="767817.Desgi_0827"/>
<keyword evidence="3" id="KW-1185">Reference proteome</keyword>
<accession>R4KCS0</accession>
<feature type="domain" description="Methyltransferase" evidence="1">
    <location>
        <begin position="85"/>
        <end position="158"/>
    </location>
</feature>
<dbReference type="SUPFAM" id="SSF53335">
    <property type="entry name" value="S-adenosyl-L-methionine-dependent methyltransferases"/>
    <property type="match status" value="1"/>
</dbReference>
<dbReference type="Gene3D" id="3.40.50.150">
    <property type="entry name" value="Vaccinia Virus protein VP39"/>
    <property type="match status" value="1"/>
</dbReference>
<gene>
    <name evidence="2" type="ORF">Desgi_0827</name>
</gene>
<dbReference type="PANTHER" id="PTHR42912">
    <property type="entry name" value="METHYLTRANSFERASE"/>
    <property type="match status" value="1"/>
</dbReference>
<dbReference type="EMBL" id="CP003273">
    <property type="protein sequence ID" value="AGL00379.1"/>
    <property type="molecule type" value="Genomic_DNA"/>
</dbReference>
<dbReference type="CDD" id="cd02440">
    <property type="entry name" value="AdoMet_MTases"/>
    <property type="match status" value="1"/>
</dbReference>
<protein>
    <submittedName>
        <fullName evidence="2">SAM-dependent methyltransferase, tRNA(Uracil-5)-methyltransferase</fullName>
    </submittedName>
</protein>
<keyword evidence="2" id="KW-0489">Methyltransferase</keyword>
<dbReference type="KEGG" id="dgi:Desgi_0827"/>
<evidence type="ECO:0000313" key="2">
    <source>
        <dbReference type="EMBL" id="AGL00379.1"/>
    </source>
</evidence>
<keyword evidence="2" id="KW-0808">Transferase</keyword>
<dbReference type="AlphaFoldDB" id="R4KCS0"/>
<dbReference type="GO" id="GO:0032259">
    <property type="term" value="P:methylation"/>
    <property type="evidence" value="ECO:0007669"/>
    <property type="project" value="UniProtKB-KW"/>
</dbReference>
<reference evidence="2 3" key="1">
    <citation type="submission" date="2012-01" db="EMBL/GenBank/DDBJ databases">
        <title>Complete sequence of Desulfotomaculum gibsoniae DSM 7213.</title>
        <authorList>
            <consortium name="US DOE Joint Genome Institute"/>
            <person name="Lucas S."/>
            <person name="Han J."/>
            <person name="Lapidus A."/>
            <person name="Cheng J.-F."/>
            <person name="Goodwin L."/>
            <person name="Pitluck S."/>
            <person name="Peters L."/>
            <person name="Ovchinnikova G."/>
            <person name="Teshima H."/>
            <person name="Detter J.C."/>
            <person name="Han C."/>
            <person name="Tapia R."/>
            <person name="Land M."/>
            <person name="Hauser L."/>
            <person name="Kyrpides N."/>
            <person name="Ivanova N."/>
            <person name="Pagani I."/>
            <person name="Parshina S."/>
            <person name="Plugge C."/>
            <person name="Muyzer G."/>
            <person name="Kuever J."/>
            <person name="Ivanova A."/>
            <person name="Nazina T."/>
            <person name="Klenk H.-P."/>
            <person name="Brambilla E."/>
            <person name="Spring S."/>
            <person name="Stams A.F."/>
            <person name="Woyke T."/>
        </authorList>
    </citation>
    <scope>NUCLEOTIDE SEQUENCE [LARGE SCALE GENOMIC DNA]</scope>
    <source>
        <strain evidence="2 3">DSM 7213</strain>
    </source>
</reference>